<sequence length="418" mass="46282">MLNRSYFTFFRGLGPGILMASAAVGGSHLVASTQAGALYGWQLAGLILLVNLFKYPFIYAGTQFTASSGKSLVEGYFELGRRHLLMFFIFMLISSFINTAALMMFSASLLEYFFPFAASKVQLFLGVLIVTCIVLITGKYKALDFLSKMTMLILTLTTVFAVTLAFQKYSLSSSVVMRDSPWTIGAIGFLIITMGWMPAPIEISTLTSMWLKKKVQHQDVEPHTIKTDFHVGYISTIVLALVFLSLGALVFNGSEDQMIQGSVGFTHQLVNLYSSVTGDWSKYIIALIAFLCIYGSAITILDGYGRVLSESFSLLVSAKSDDYSTYYIFWILFVSTGAGVIVVTSIGSLKDMLHFTMIAAFLMTPVFAWLNYRVLNSTELNSTFRVTYGLNLLTKLGFIYLVGFCLLFVMWLVLGQPS</sequence>
<dbReference type="Proteomes" id="UP000238163">
    <property type="component" value="Unassembled WGS sequence"/>
</dbReference>
<feature type="transmembrane region" description="Helical" evidence="1">
    <location>
        <begin position="112"/>
        <end position="137"/>
    </location>
</feature>
<dbReference type="EMBL" id="NWTN01000021">
    <property type="protein sequence ID" value="PRQ65438.1"/>
    <property type="molecule type" value="Genomic_DNA"/>
</dbReference>
<proteinExistence type="predicted"/>
<feature type="transmembrane region" description="Helical" evidence="1">
    <location>
        <begin position="231"/>
        <end position="251"/>
    </location>
</feature>
<feature type="transmembrane region" description="Helical" evidence="1">
    <location>
        <begin position="326"/>
        <end position="346"/>
    </location>
</feature>
<feature type="transmembrane region" description="Helical" evidence="1">
    <location>
        <begin position="352"/>
        <end position="372"/>
    </location>
</feature>
<feature type="transmembrane region" description="Helical" evidence="1">
    <location>
        <begin position="43"/>
        <end position="62"/>
    </location>
</feature>
<organism evidence="2 3">
    <name type="scientific">Vibrio mediterranei</name>
    <dbReference type="NCBI Taxonomy" id="689"/>
    <lineage>
        <taxon>Bacteria</taxon>
        <taxon>Pseudomonadati</taxon>
        <taxon>Pseudomonadota</taxon>
        <taxon>Gammaproteobacteria</taxon>
        <taxon>Vibrionales</taxon>
        <taxon>Vibrionaceae</taxon>
        <taxon>Vibrio</taxon>
    </lineage>
</organism>
<evidence type="ECO:0000256" key="1">
    <source>
        <dbReference type="SAM" id="Phobius"/>
    </source>
</evidence>
<feature type="transmembrane region" description="Helical" evidence="1">
    <location>
        <begin position="392"/>
        <end position="414"/>
    </location>
</feature>
<keyword evidence="1" id="KW-0472">Membrane</keyword>
<comment type="caution">
    <text evidence="2">The sequence shown here is derived from an EMBL/GenBank/DDBJ whole genome shotgun (WGS) entry which is preliminary data.</text>
</comment>
<accession>A0ABX5D8T2</accession>
<feature type="transmembrane region" description="Helical" evidence="1">
    <location>
        <begin position="83"/>
        <end position="106"/>
    </location>
</feature>
<feature type="transmembrane region" description="Helical" evidence="1">
    <location>
        <begin position="12"/>
        <end position="31"/>
    </location>
</feature>
<feature type="transmembrane region" description="Helical" evidence="1">
    <location>
        <begin position="149"/>
        <end position="166"/>
    </location>
</feature>
<keyword evidence="3" id="KW-1185">Reference proteome</keyword>
<feature type="transmembrane region" description="Helical" evidence="1">
    <location>
        <begin position="283"/>
        <end position="305"/>
    </location>
</feature>
<evidence type="ECO:0000313" key="2">
    <source>
        <dbReference type="EMBL" id="PRQ65438.1"/>
    </source>
</evidence>
<gene>
    <name evidence="2" type="ORF">COR51_21960</name>
</gene>
<feature type="transmembrane region" description="Helical" evidence="1">
    <location>
        <begin position="186"/>
        <end position="211"/>
    </location>
</feature>
<evidence type="ECO:0000313" key="3">
    <source>
        <dbReference type="Proteomes" id="UP000238163"/>
    </source>
</evidence>
<protein>
    <submittedName>
        <fullName evidence="2">Divalent metal cation transporter</fullName>
    </submittedName>
</protein>
<name>A0ABX5D8T2_9VIBR</name>
<keyword evidence="1" id="KW-0812">Transmembrane</keyword>
<keyword evidence="1" id="KW-1133">Transmembrane helix</keyword>
<reference evidence="2 3" key="1">
    <citation type="submission" date="2018-03" db="EMBL/GenBank/DDBJ databases">
        <title>Genetic Diversity and Phenotypic Plasticity of AHL Mediated Quorum Sensing in Environmental Strains of Vibrio mediterranei.</title>
        <authorList>
            <person name="Lantoine F."/>
            <person name="Vouve F."/>
        </authorList>
    </citation>
    <scope>NUCLEOTIDE SEQUENCE [LARGE SCALE GENOMIC DNA]</scope>
    <source>
        <strain evidence="2 3">17LN0615E</strain>
    </source>
</reference>